<comment type="caution">
    <text evidence="2">The sequence shown here is derived from an EMBL/GenBank/DDBJ whole genome shotgun (WGS) entry which is preliminary data.</text>
</comment>
<dbReference type="Proteomes" id="UP000276133">
    <property type="component" value="Unassembled WGS sequence"/>
</dbReference>
<protein>
    <recommendedName>
        <fullName evidence="4">Transmembrane protein</fullName>
    </recommendedName>
</protein>
<gene>
    <name evidence="2" type="ORF">BpHYR1_013729</name>
</gene>
<dbReference type="AlphaFoldDB" id="A0A3M7PA69"/>
<keyword evidence="1" id="KW-1133">Transmembrane helix</keyword>
<organism evidence="2 3">
    <name type="scientific">Brachionus plicatilis</name>
    <name type="common">Marine rotifer</name>
    <name type="synonym">Brachionus muelleri</name>
    <dbReference type="NCBI Taxonomy" id="10195"/>
    <lineage>
        <taxon>Eukaryota</taxon>
        <taxon>Metazoa</taxon>
        <taxon>Spiralia</taxon>
        <taxon>Gnathifera</taxon>
        <taxon>Rotifera</taxon>
        <taxon>Eurotatoria</taxon>
        <taxon>Monogononta</taxon>
        <taxon>Pseudotrocha</taxon>
        <taxon>Ploima</taxon>
        <taxon>Brachionidae</taxon>
        <taxon>Brachionus</taxon>
    </lineage>
</organism>
<reference evidence="2 3" key="1">
    <citation type="journal article" date="2018" name="Sci. Rep.">
        <title>Genomic signatures of local adaptation to the degree of environmental predictability in rotifers.</title>
        <authorList>
            <person name="Franch-Gras L."/>
            <person name="Hahn C."/>
            <person name="Garcia-Roger E.M."/>
            <person name="Carmona M.J."/>
            <person name="Serra M."/>
            <person name="Gomez A."/>
        </authorList>
    </citation>
    <scope>NUCLEOTIDE SEQUENCE [LARGE SCALE GENOMIC DNA]</scope>
    <source>
        <strain evidence="2">HYR1</strain>
    </source>
</reference>
<name>A0A3M7PA69_BRAPC</name>
<proteinExistence type="predicted"/>
<keyword evidence="1" id="KW-0812">Transmembrane</keyword>
<evidence type="ECO:0000256" key="1">
    <source>
        <dbReference type="SAM" id="Phobius"/>
    </source>
</evidence>
<evidence type="ECO:0000313" key="3">
    <source>
        <dbReference type="Proteomes" id="UP000276133"/>
    </source>
</evidence>
<dbReference type="EMBL" id="REGN01012316">
    <property type="protein sequence ID" value="RMZ95981.1"/>
    <property type="molecule type" value="Genomic_DNA"/>
</dbReference>
<keyword evidence="3" id="KW-1185">Reference proteome</keyword>
<evidence type="ECO:0000313" key="2">
    <source>
        <dbReference type="EMBL" id="RMZ95981.1"/>
    </source>
</evidence>
<keyword evidence="1" id="KW-0472">Membrane</keyword>
<accession>A0A3M7PA69</accession>
<evidence type="ECO:0008006" key="4">
    <source>
        <dbReference type="Google" id="ProtNLM"/>
    </source>
</evidence>
<sequence>MYFWDTKISISNERSQKFIQLLKMRLLILKQFEKKKRIQTDHKQLYNFRFLKKHKGYFFAMTILQYLWTLTLFLNNFSLTLVNDSKKIIKSFSLIEKLTEKKVPSFGTSLEIFLPLCYLKKK</sequence>
<feature type="transmembrane region" description="Helical" evidence="1">
    <location>
        <begin position="56"/>
        <end position="74"/>
    </location>
</feature>